<name>A0AAW1W010_RUBAR</name>
<evidence type="ECO:0008006" key="3">
    <source>
        <dbReference type="Google" id="ProtNLM"/>
    </source>
</evidence>
<reference evidence="1 2" key="1">
    <citation type="journal article" date="2023" name="G3 (Bethesda)">
        <title>A chromosome-length genome assembly and annotation of blackberry (Rubus argutus, cv. 'Hillquist').</title>
        <authorList>
            <person name="Bruna T."/>
            <person name="Aryal R."/>
            <person name="Dudchenko O."/>
            <person name="Sargent D.J."/>
            <person name="Mead D."/>
            <person name="Buti M."/>
            <person name="Cavallini A."/>
            <person name="Hytonen T."/>
            <person name="Andres J."/>
            <person name="Pham M."/>
            <person name="Weisz D."/>
            <person name="Mascagni F."/>
            <person name="Usai G."/>
            <person name="Natali L."/>
            <person name="Bassil N."/>
            <person name="Fernandez G.E."/>
            <person name="Lomsadze A."/>
            <person name="Armour M."/>
            <person name="Olukolu B."/>
            <person name="Poorten T."/>
            <person name="Britton C."/>
            <person name="Davik J."/>
            <person name="Ashrafi H."/>
            <person name="Aiden E.L."/>
            <person name="Borodovsky M."/>
            <person name="Worthington M."/>
        </authorList>
    </citation>
    <scope>NUCLEOTIDE SEQUENCE [LARGE SCALE GENOMIC DNA]</scope>
    <source>
        <strain evidence="1">PI 553951</strain>
    </source>
</reference>
<accession>A0AAW1W010</accession>
<organism evidence="1 2">
    <name type="scientific">Rubus argutus</name>
    <name type="common">Southern blackberry</name>
    <dbReference type="NCBI Taxonomy" id="59490"/>
    <lineage>
        <taxon>Eukaryota</taxon>
        <taxon>Viridiplantae</taxon>
        <taxon>Streptophyta</taxon>
        <taxon>Embryophyta</taxon>
        <taxon>Tracheophyta</taxon>
        <taxon>Spermatophyta</taxon>
        <taxon>Magnoliopsida</taxon>
        <taxon>eudicotyledons</taxon>
        <taxon>Gunneridae</taxon>
        <taxon>Pentapetalae</taxon>
        <taxon>rosids</taxon>
        <taxon>fabids</taxon>
        <taxon>Rosales</taxon>
        <taxon>Rosaceae</taxon>
        <taxon>Rosoideae</taxon>
        <taxon>Rosoideae incertae sedis</taxon>
        <taxon>Rubus</taxon>
    </lineage>
</organism>
<keyword evidence="2" id="KW-1185">Reference proteome</keyword>
<dbReference type="Proteomes" id="UP001457282">
    <property type="component" value="Unassembled WGS sequence"/>
</dbReference>
<proteinExistence type="predicted"/>
<evidence type="ECO:0000313" key="1">
    <source>
        <dbReference type="EMBL" id="KAK9913530.1"/>
    </source>
</evidence>
<evidence type="ECO:0000313" key="2">
    <source>
        <dbReference type="Proteomes" id="UP001457282"/>
    </source>
</evidence>
<sequence length="142" mass="15811">MEHEAQPMHTMTDRLSLFTMAAVMKQRGEHWNLRTPGARSHFFDSISGAPMYNWLDPGWIAEERRMPRGRVYRYYYDPSGFQYDRRSDVLEAYEQMKRQGASTSYAAGASTSYAAGASTSTSYAVGASASTSYDVGASTSTS</sequence>
<dbReference type="AlphaFoldDB" id="A0AAW1W010"/>
<dbReference type="EMBL" id="JBEDUW010000007">
    <property type="protein sequence ID" value="KAK9913530.1"/>
    <property type="molecule type" value="Genomic_DNA"/>
</dbReference>
<protein>
    <recommendedName>
        <fullName evidence="3">MBD domain-containing protein</fullName>
    </recommendedName>
</protein>
<comment type="caution">
    <text evidence="1">The sequence shown here is derived from an EMBL/GenBank/DDBJ whole genome shotgun (WGS) entry which is preliminary data.</text>
</comment>
<gene>
    <name evidence="1" type="ORF">M0R45_037343</name>
</gene>